<accession>A0A1H4CRK8</accession>
<feature type="domain" description="Haem-binding" evidence="1">
    <location>
        <begin position="13"/>
        <end position="148"/>
    </location>
</feature>
<reference evidence="2 3" key="1">
    <citation type="submission" date="2016-10" db="EMBL/GenBank/DDBJ databases">
        <authorList>
            <person name="de Groot N.N."/>
        </authorList>
    </citation>
    <scope>NUCLEOTIDE SEQUENCE [LARGE SCALE GENOMIC DNA]</scope>
    <source>
        <strain evidence="2 3">Vu-144</strain>
    </source>
</reference>
<proteinExistence type="predicted"/>
<keyword evidence="3" id="KW-1185">Reference proteome</keyword>
<name>A0A1H4CRK8_9BACT</name>
<dbReference type="STRING" id="551991.SAMN05192529_13518"/>
<dbReference type="Proteomes" id="UP000199041">
    <property type="component" value="Unassembled WGS sequence"/>
</dbReference>
<evidence type="ECO:0000313" key="3">
    <source>
        <dbReference type="Proteomes" id="UP000199041"/>
    </source>
</evidence>
<organism evidence="2 3">
    <name type="scientific">Arachidicoccus rhizosphaerae</name>
    <dbReference type="NCBI Taxonomy" id="551991"/>
    <lineage>
        <taxon>Bacteria</taxon>
        <taxon>Pseudomonadati</taxon>
        <taxon>Bacteroidota</taxon>
        <taxon>Chitinophagia</taxon>
        <taxon>Chitinophagales</taxon>
        <taxon>Chitinophagaceae</taxon>
        <taxon>Arachidicoccus</taxon>
    </lineage>
</organism>
<dbReference type="SMART" id="SM01235">
    <property type="entry name" value="Haem_bd"/>
    <property type="match status" value="1"/>
</dbReference>
<dbReference type="Pfam" id="PF14376">
    <property type="entry name" value="Haem_bd"/>
    <property type="match status" value="1"/>
</dbReference>
<evidence type="ECO:0000313" key="2">
    <source>
        <dbReference type="EMBL" id="SEA62938.1"/>
    </source>
</evidence>
<dbReference type="RefSeq" id="WP_091401256.1">
    <property type="nucleotide sequence ID" value="NZ_FNQY01000035.1"/>
</dbReference>
<dbReference type="AlphaFoldDB" id="A0A1H4CRK8"/>
<protein>
    <submittedName>
        <fullName evidence="2">Haem-binding domain-containing protein</fullName>
    </submittedName>
</protein>
<evidence type="ECO:0000259" key="1">
    <source>
        <dbReference type="SMART" id="SM01235"/>
    </source>
</evidence>
<gene>
    <name evidence="2" type="ORF">SAMN05192529_13518</name>
</gene>
<dbReference type="EMBL" id="FNQY01000035">
    <property type="protein sequence ID" value="SEA62938.1"/>
    <property type="molecule type" value="Genomic_DNA"/>
</dbReference>
<dbReference type="InterPro" id="IPR025992">
    <property type="entry name" value="Haem-bd"/>
</dbReference>
<sequence length="153" mass="17579">MTRLKTMILGGLVGAFVMIQFIQPDRNDSGQVSKQSLTALYHVPDNVTQILQQSCANCHSNNTAYPWYTHVQPVGWWMARHIRKGKAELNLDEFAGYSDRRRVSKLRSMKNQVMDGVMPLTSYTLIHRDARLSKEQKQQLVSWLDNTIDSLNQ</sequence>
<dbReference type="OrthoDB" id="196738at2"/>